<sequence>MPRLQLLVVLLCCLPLAACLRCYTCLFPAISPLDCLRFPQECPAGQRCLSSTATGIRGSLQVTMFEKSCAVPAQCGVSGQKYASGLYFNYTNICCDTDLCNGAVSVAALSWGRAALCLLPALALLLG</sequence>
<gene>
    <name evidence="3" type="ORF">AKAME5_001127700</name>
</gene>
<dbReference type="Proteomes" id="UP001279410">
    <property type="component" value="Unassembled WGS sequence"/>
</dbReference>
<accession>A0AAD3R6N4</accession>
<evidence type="ECO:0000313" key="3">
    <source>
        <dbReference type="EMBL" id="GLD59264.1"/>
    </source>
</evidence>
<organism evidence="3 4">
    <name type="scientific">Lates japonicus</name>
    <name type="common">Japanese lates</name>
    <dbReference type="NCBI Taxonomy" id="270547"/>
    <lineage>
        <taxon>Eukaryota</taxon>
        <taxon>Metazoa</taxon>
        <taxon>Chordata</taxon>
        <taxon>Craniata</taxon>
        <taxon>Vertebrata</taxon>
        <taxon>Euteleostomi</taxon>
        <taxon>Actinopterygii</taxon>
        <taxon>Neopterygii</taxon>
        <taxon>Teleostei</taxon>
        <taxon>Neoteleostei</taxon>
        <taxon>Acanthomorphata</taxon>
        <taxon>Carangaria</taxon>
        <taxon>Carangaria incertae sedis</taxon>
        <taxon>Centropomidae</taxon>
        <taxon>Lates</taxon>
    </lineage>
</organism>
<dbReference type="InterPro" id="IPR045860">
    <property type="entry name" value="Snake_toxin-like_sf"/>
</dbReference>
<evidence type="ECO:0000259" key="2">
    <source>
        <dbReference type="Pfam" id="PF00021"/>
    </source>
</evidence>
<protein>
    <submittedName>
        <fullName evidence="3">Prostate stem cell antigen-like protein</fullName>
    </submittedName>
</protein>
<dbReference type="EMBL" id="BRZM01000037">
    <property type="protein sequence ID" value="GLD59264.1"/>
    <property type="molecule type" value="Genomic_DNA"/>
</dbReference>
<reference evidence="3" key="1">
    <citation type="submission" date="2022-08" db="EMBL/GenBank/DDBJ databases">
        <title>Genome sequencing of akame (Lates japonicus).</title>
        <authorList>
            <person name="Hashiguchi Y."/>
            <person name="Takahashi H."/>
        </authorList>
    </citation>
    <scope>NUCLEOTIDE SEQUENCE</scope>
    <source>
        <strain evidence="3">Kochi</strain>
    </source>
</reference>
<feature type="chain" id="PRO_5042093176" evidence="1">
    <location>
        <begin position="20"/>
        <end position="127"/>
    </location>
</feature>
<dbReference type="CDD" id="cd00117">
    <property type="entry name" value="TFP"/>
    <property type="match status" value="1"/>
</dbReference>
<dbReference type="SUPFAM" id="SSF57302">
    <property type="entry name" value="Snake toxin-like"/>
    <property type="match status" value="1"/>
</dbReference>
<name>A0AAD3R6N4_LATJO</name>
<comment type="caution">
    <text evidence="3">The sequence shown here is derived from an EMBL/GenBank/DDBJ whole genome shotgun (WGS) entry which is preliminary data.</text>
</comment>
<feature type="domain" description="UPAR/Ly6" evidence="2">
    <location>
        <begin position="20"/>
        <end position="102"/>
    </location>
</feature>
<dbReference type="InterPro" id="IPR016054">
    <property type="entry name" value="LY6_UPA_recep-like"/>
</dbReference>
<dbReference type="AlphaFoldDB" id="A0AAD3R6N4"/>
<keyword evidence="1" id="KW-0732">Signal</keyword>
<feature type="signal peptide" evidence="1">
    <location>
        <begin position="1"/>
        <end position="19"/>
    </location>
</feature>
<dbReference type="Pfam" id="PF00021">
    <property type="entry name" value="UPAR_LY6"/>
    <property type="match status" value="1"/>
</dbReference>
<proteinExistence type="predicted"/>
<dbReference type="Gene3D" id="2.10.60.10">
    <property type="entry name" value="CD59"/>
    <property type="match status" value="1"/>
</dbReference>
<evidence type="ECO:0000256" key="1">
    <source>
        <dbReference type="SAM" id="SignalP"/>
    </source>
</evidence>
<evidence type="ECO:0000313" key="4">
    <source>
        <dbReference type="Proteomes" id="UP001279410"/>
    </source>
</evidence>
<keyword evidence="4" id="KW-1185">Reference proteome</keyword>